<sequence length="194" mass="22022">MKCYCFGRCHKGAKLRILPAPSGNEKALVKNDNFIIFITNNKFLHLLPFKPDHMKHYALSAKQLPTVLFFIASLFFIAACQQTTHPGQDSDFKKRINPASADGLDRHAHLVYTRHARCRMGCRHITEEEVEEILEYGEVNPKKSDPNDKPCPSFALEGHTHEGQHLRIVFAPCDRDTKVVTCIDLDAEWSCACD</sequence>
<comment type="caution">
    <text evidence="1">The sequence shown here is derived from an EMBL/GenBank/DDBJ whole genome shotgun (WGS) entry which is preliminary data.</text>
</comment>
<accession>A0A2T7BPE6</accession>
<gene>
    <name evidence="1" type="ORF">DCC81_08875</name>
</gene>
<name>A0A2T7BPE6_9BACT</name>
<dbReference type="Proteomes" id="UP000244450">
    <property type="component" value="Unassembled WGS sequence"/>
</dbReference>
<dbReference type="OrthoDB" id="669525at2"/>
<dbReference type="Pfam" id="PF14076">
    <property type="entry name" value="DUF4258"/>
    <property type="match status" value="1"/>
</dbReference>
<proteinExistence type="predicted"/>
<organism evidence="1 2">
    <name type="scientific">Chitinophaga parva</name>
    <dbReference type="NCBI Taxonomy" id="2169414"/>
    <lineage>
        <taxon>Bacteria</taxon>
        <taxon>Pseudomonadati</taxon>
        <taxon>Bacteroidota</taxon>
        <taxon>Chitinophagia</taxon>
        <taxon>Chitinophagales</taxon>
        <taxon>Chitinophagaceae</taxon>
        <taxon>Chitinophaga</taxon>
    </lineage>
</organism>
<protein>
    <recommendedName>
        <fullName evidence="3">DUF4258 domain-containing protein</fullName>
    </recommendedName>
</protein>
<dbReference type="InterPro" id="IPR025354">
    <property type="entry name" value="DUF4258"/>
</dbReference>
<keyword evidence="2" id="KW-1185">Reference proteome</keyword>
<evidence type="ECO:0008006" key="3">
    <source>
        <dbReference type="Google" id="ProtNLM"/>
    </source>
</evidence>
<dbReference type="AlphaFoldDB" id="A0A2T7BPE6"/>
<dbReference type="EMBL" id="QCYK01000001">
    <property type="protein sequence ID" value="PUZ29544.1"/>
    <property type="molecule type" value="Genomic_DNA"/>
</dbReference>
<evidence type="ECO:0000313" key="2">
    <source>
        <dbReference type="Proteomes" id="UP000244450"/>
    </source>
</evidence>
<evidence type="ECO:0000313" key="1">
    <source>
        <dbReference type="EMBL" id="PUZ29544.1"/>
    </source>
</evidence>
<reference evidence="1 2" key="1">
    <citation type="submission" date="2018-04" db="EMBL/GenBank/DDBJ databases">
        <title>Chitinophaga fuyangensis sp. nov., isolated from soil in a chemical factory.</title>
        <authorList>
            <person name="Chen K."/>
        </authorList>
    </citation>
    <scope>NUCLEOTIDE SEQUENCE [LARGE SCALE GENOMIC DNA]</scope>
    <source>
        <strain evidence="1 2">LY-1</strain>
    </source>
</reference>